<proteinExistence type="predicted"/>
<evidence type="ECO:0000256" key="1">
    <source>
        <dbReference type="SAM" id="Phobius"/>
    </source>
</evidence>
<keyword evidence="1" id="KW-0812">Transmembrane</keyword>
<feature type="transmembrane region" description="Helical" evidence="1">
    <location>
        <begin position="134"/>
        <end position="159"/>
    </location>
</feature>
<sequence>MSSVVLDLLVALAILVGLVGAIVQVIPGGLVVGIAVFTWGAITGGTAGWTVAVLAAALTVGGVVLKYLIAGRYLKRRGVPNRSLLFGAVLGVIGFFVIPFVGLFIGFIGGTYLAELQRLGDPVAARKATGHAMRATGISILVELTLALLTAMAWLLALLSVRL</sequence>
<keyword evidence="1" id="KW-1133">Transmembrane helix</keyword>
<dbReference type="RefSeq" id="WP_218845835.1">
    <property type="nucleotide sequence ID" value="NZ_BAAAMP010000016.1"/>
</dbReference>
<feature type="transmembrane region" description="Helical" evidence="1">
    <location>
        <begin position="48"/>
        <end position="71"/>
    </location>
</feature>
<feature type="transmembrane region" description="Helical" evidence="1">
    <location>
        <begin position="12"/>
        <end position="42"/>
    </location>
</feature>
<evidence type="ECO:0008006" key="4">
    <source>
        <dbReference type="Google" id="ProtNLM"/>
    </source>
</evidence>
<dbReference type="EMBL" id="JACBZN010000001">
    <property type="protein sequence ID" value="NYI38686.1"/>
    <property type="molecule type" value="Genomic_DNA"/>
</dbReference>
<keyword evidence="3" id="KW-1185">Reference proteome</keyword>
<dbReference type="Proteomes" id="UP000587211">
    <property type="component" value="Unassembled WGS sequence"/>
</dbReference>
<evidence type="ECO:0000313" key="2">
    <source>
        <dbReference type="EMBL" id="NYI38686.1"/>
    </source>
</evidence>
<organism evidence="2 3">
    <name type="scientific">Aeromicrobium tamlense</name>
    <dbReference type="NCBI Taxonomy" id="375541"/>
    <lineage>
        <taxon>Bacteria</taxon>
        <taxon>Bacillati</taxon>
        <taxon>Actinomycetota</taxon>
        <taxon>Actinomycetes</taxon>
        <taxon>Propionibacteriales</taxon>
        <taxon>Nocardioidaceae</taxon>
        <taxon>Aeromicrobium</taxon>
    </lineage>
</organism>
<dbReference type="Pfam" id="PF04306">
    <property type="entry name" value="DUF456"/>
    <property type="match status" value="1"/>
</dbReference>
<accession>A0ABX2SIE4</accession>
<reference evidence="2 3" key="1">
    <citation type="submission" date="2020-07" db="EMBL/GenBank/DDBJ databases">
        <title>Sequencing the genomes of 1000 actinobacteria strains.</title>
        <authorList>
            <person name="Klenk H.-P."/>
        </authorList>
    </citation>
    <scope>NUCLEOTIDE SEQUENCE [LARGE SCALE GENOMIC DNA]</scope>
    <source>
        <strain evidence="2 3">DSM 19087</strain>
    </source>
</reference>
<feature type="transmembrane region" description="Helical" evidence="1">
    <location>
        <begin position="83"/>
        <end position="114"/>
    </location>
</feature>
<gene>
    <name evidence="2" type="ORF">BJ975_002061</name>
</gene>
<protein>
    <recommendedName>
        <fullName evidence="4">DUF456 domain-containing protein</fullName>
    </recommendedName>
</protein>
<dbReference type="InterPro" id="IPR007403">
    <property type="entry name" value="DUF456"/>
</dbReference>
<keyword evidence="1" id="KW-0472">Membrane</keyword>
<evidence type="ECO:0000313" key="3">
    <source>
        <dbReference type="Proteomes" id="UP000587211"/>
    </source>
</evidence>
<name>A0ABX2SIE4_9ACTN</name>
<comment type="caution">
    <text evidence="2">The sequence shown here is derived from an EMBL/GenBank/DDBJ whole genome shotgun (WGS) entry which is preliminary data.</text>
</comment>